<protein>
    <recommendedName>
        <fullName evidence="3">AAA domain-containing protein</fullName>
    </recommendedName>
</protein>
<dbReference type="OrthoDB" id="8221126at2"/>
<evidence type="ECO:0008006" key="3">
    <source>
        <dbReference type="Google" id="ProtNLM"/>
    </source>
</evidence>
<evidence type="ECO:0000313" key="1">
    <source>
        <dbReference type="EMBL" id="TWH94276.1"/>
    </source>
</evidence>
<gene>
    <name evidence="1" type="ORF">IQ17_06822</name>
</gene>
<keyword evidence="2" id="KW-1185">Reference proteome</keyword>
<reference evidence="1 2" key="1">
    <citation type="journal article" date="2015" name="Stand. Genomic Sci.">
        <title>Genomic Encyclopedia of Bacterial and Archaeal Type Strains, Phase III: the genomes of soil and plant-associated and newly described type strains.</title>
        <authorList>
            <person name="Whitman W.B."/>
            <person name="Woyke T."/>
            <person name="Klenk H.P."/>
            <person name="Zhou Y."/>
            <person name="Lilburn T.G."/>
            <person name="Beck B.J."/>
            <person name="De Vos P."/>
            <person name="Vandamme P."/>
            <person name="Eisen J.A."/>
            <person name="Garrity G."/>
            <person name="Hugenholtz P."/>
            <person name="Kyrpides N.C."/>
        </authorList>
    </citation>
    <scope>NUCLEOTIDE SEQUENCE [LARGE SCALE GENOMIC DNA]</scope>
    <source>
        <strain evidence="1 2">CGMCC 1.10947</strain>
    </source>
</reference>
<sequence length="291" mass="32250">MPYDEMPVHDVPNEAVPIEAPLARFALFYRYNEFISTASHVGKTMLANFQALLLRQLGHKVVVVRIESKAVRSPLTDIHIPSEDFADAARLPGGEAAVLRPLYEAVERAAQDEERPTVIVDWGGGLSAHRAKIYAATRFDDRLADVGMRGRTMVLSTSLSDRMRQAGELIEQTRTITPGLDVALVLNRRAGNFRFIEGSDERRIYDDLLKAARGCPVVPIAPITGETWKVCEAAGLSMIDVIELPLRELANRLGGENAWLAAAFQSHLAVWWRASEREMLRVLGEANAPAR</sequence>
<organism evidence="1 2">
    <name type="scientific">Bradyrhizobium daqingense</name>
    <dbReference type="NCBI Taxonomy" id="993502"/>
    <lineage>
        <taxon>Bacteria</taxon>
        <taxon>Pseudomonadati</taxon>
        <taxon>Pseudomonadota</taxon>
        <taxon>Alphaproteobacteria</taxon>
        <taxon>Hyphomicrobiales</taxon>
        <taxon>Nitrobacteraceae</taxon>
        <taxon>Bradyrhizobium</taxon>
    </lineage>
</organism>
<name>A0A562KFV0_9BRAD</name>
<dbReference type="SUPFAM" id="SSF52540">
    <property type="entry name" value="P-loop containing nucleoside triphosphate hydrolases"/>
    <property type="match status" value="1"/>
</dbReference>
<comment type="caution">
    <text evidence="1">The sequence shown here is derived from an EMBL/GenBank/DDBJ whole genome shotgun (WGS) entry which is preliminary data.</text>
</comment>
<accession>A0A562KFV0</accession>
<dbReference type="Proteomes" id="UP000317176">
    <property type="component" value="Unassembled WGS sequence"/>
</dbReference>
<dbReference type="EMBL" id="VLKL01000037">
    <property type="protein sequence ID" value="TWH94276.1"/>
    <property type="molecule type" value="Genomic_DNA"/>
</dbReference>
<dbReference type="InterPro" id="IPR027417">
    <property type="entry name" value="P-loop_NTPase"/>
</dbReference>
<dbReference type="AlphaFoldDB" id="A0A562KFV0"/>
<proteinExistence type="predicted"/>
<evidence type="ECO:0000313" key="2">
    <source>
        <dbReference type="Proteomes" id="UP000317176"/>
    </source>
</evidence>
<dbReference type="RefSeq" id="WP_145642680.1">
    <property type="nucleotide sequence ID" value="NZ_CP088014.1"/>
</dbReference>